<feature type="transmembrane region" description="Helical" evidence="2">
    <location>
        <begin position="283"/>
        <end position="302"/>
    </location>
</feature>
<keyword evidence="2" id="KW-1133">Transmembrane helix</keyword>
<gene>
    <name evidence="3" type="ORF">UY81_C0006G0011</name>
</gene>
<feature type="region of interest" description="Disordered" evidence="1">
    <location>
        <begin position="308"/>
        <end position="344"/>
    </location>
</feature>
<evidence type="ECO:0000313" key="3">
    <source>
        <dbReference type="EMBL" id="KKW37037.1"/>
    </source>
</evidence>
<name>A0A0G2A7Y3_9BACT</name>
<sequence length="344" mass="38731">MKRGIILLTFFLGGAFSFAHVAFAGFGITPPYVHNNTLRPGSEYTQEIIIVRSDPVEDLDTEVTLNLPGIEQWFSIDRGIKFVLPKGESQVKMHVIVRVPDDAKLGAYNGNIRIRTTSQNAPTTGVSLALGAQIDVHIKVVEEIFDFEVRRVELYEAEEGYKQWWLDFPGKVNFAMHIENTGNIPAAPPLVHIDIYDTAGVKLLESSDHTNKVEQILPFATKKVYANFPTWLPPGGYRVKYKIVKGEDAVAQEGELSLSILPRGTIPNYESYGFAGLRTGDKLSIILPGVILLLLVLVFFFGKKRRQRRPPRTHHHEHREDDPPPQTRRTSENRGGVVDLSRRR</sequence>
<keyword evidence="2" id="KW-0812">Transmembrane</keyword>
<dbReference type="NCBIfam" id="TIGR01167">
    <property type="entry name" value="LPXTG_anchor"/>
    <property type="match status" value="1"/>
</dbReference>
<accession>A0A0G2A7Y3</accession>
<feature type="compositionally biased region" description="Basic residues" evidence="1">
    <location>
        <begin position="308"/>
        <end position="317"/>
    </location>
</feature>
<proteinExistence type="predicted"/>
<evidence type="ECO:0000256" key="1">
    <source>
        <dbReference type="SAM" id="MobiDB-lite"/>
    </source>
</evidence>
<dbReference type="Proteomes" id="UP000034290">
    <property type="component" value="Unassembled WGS sequence"/>
</dbReference>
<evidence type="ECO:0000313" key="4">
    <source>
        <dbReference type="Proteomes" id="UP000034290"/>
    </source>
</evidence>
<keyword evidence="2" id="KW-0472">Membrane</keyword>
<reference evidence="3 4" key="1">
    <citation type="journal article" date="2015" name="Nature">
        <title>rRNA introns, odd ribosomes, and small enigmatic genomes across a large radiation of phyla.</title>
        <authorList>
            <person name="Brown C.T."/>
            <person name="Hug L.A."/>
            <person name="Thomas B.C."/>
            <person name="Sharon I."/>
            <person name="Castelle C.J."/>
            <person name="Singh A."/>
            <person name="Wilkins M.J."/>
            <person name="Williams K.H."/>
            <person name="Banfield J.F."/>
        </authorList>
    </citation>
    <scope>NUCLEOTIDE SEQUENCE [LARGE SCALE GENOMIC DNA]</scope>
</reference>
<dbReference type="EMBL" id="LCRM01000006">
    <property type="protein sequence ID" value="KKW37037.1"/>
    <property type="molecule type" value="Genomic_DNA"/>
</dbReference>
<comment type="caution">
    <text evidence="3">The sequence shown here is derived from an EMBL/GenBank/DDBJ whole genome shotgun (WGS) entry which is preliminary data.</text>
</comment>
<evidence type="ECO:0000256" key="2">
    <source>
        <dbReference type="SAM" id="Phobius"/>
    </source>
</evidence>
<protein>
    <submittedName>
        <fullName evidence="3">Uncharacterized protein</fullName>
    </submittedName>
</protein>
<dbReference type="AlphaFoldDB" id="A0A0G2A7Y3"/>
<organism evidence="3 4">
    <name type="scientific">Candidatus Giovannonibacteria bacterium GW2011_GWA2_53_7</name>
    <dbReference type="NCBI Taxonomy" id="1618650"/>
    <lineage>
        <taxon>Bacteria</taxon>
        <taxon>Candidatus Giovannoniibacteriota</taxon>
    </lineage>
</organism>